<reference evidence="3" key="1">
    <citation type="submission" date="2014-04" db="EMBL/GenBank/DDBJ databases">
        <title>Evolutionary Origins and Diversification of the Mycorrhizal Mutualists.</title>
        <authorList>
            <consortium name="DOE Joint Genome Institute"/>
            <consortium name="Mycorrhizal Genomics Consortium"/>
            <person name="Kohler A."/>
            <person name="Kuo A."/>
            <person name="Nagy L.G."/>
            <person name="Floudas D."/>
            <person name="Copeland A."/>
            <person name="Barry K.W."/>
            <person name="Cichocki N."/>
            <person name="Veneault-Fourrey C."/>
            <person name="LaButti K."/>
            <person name="Lindquist E.A."/>
            <person name="Lipzen A."/>
            <person name="Lundell T."/>
            <person name="Morin E."/>
            <person name="Murat C."/>
            <person name="Riley R."/>
            <person name="Ohm R."/>
            <person name="Sun H."/>
            <person name="Tunlid A."/>
            <person name="Henrissat B."/>
            <person name="Grigoriev I.V."/>
            <person name="Hibbett D.S."/>
            <person name="Martin F."/>
        </authorList>
    </citation>
    <scope>NUCLEOTIDE SEQUENCE [LARGE SCALE GENOMIC DNA]</scope>
    <source>
        <strain evidence="3">FD-334 SS-4</strain>
    </source>
</reference>
<dbReference type="EMBL" id="KN817732">
    <property type="protein sequence ID" value="KJA13550.1"/>
    <property type="molecule type" value="Genomic_DNA"/>
</dbReference>
<keyword evidence="3" id="KW-1185">Reference proteome</keyword>
<feature type="transmembrane region" description="Helical" evidence="1">
    <location>
        <begin position="97"/>
        <end position="120"/>
    </location>
</feature>
<name>A0A0D2NYN2_HYPSF</name>
<gene>
    <name evidence="2" type="ORF">HYPSUDRAFT_59843</name>
</gene>
<dbReference type="Proteomes" id="UP000054270">
    <property type="component" value="Unassembled WGS sequence"/>
</dbReference>
<sequence>MSHTPEDNMQVAVIVKNETIDILLRQLERTMAERALVDAALGTATAAQKRCREEIAELEAALRTILKYRAGLNGHYFDAVERITQQRRDDVQHMADIATAGHLTFFVLVLLMLISLQSLLSLKFKFEE</sequence>
<proteinExistence type="predicted"/>
<evidence type="ECO:0000313" key="2">
    <source>
        <dbReference type="EMBL" id="KJA13550.1"/>
    </source>
</evidence>
<protein>
    <submittedName>
        <fullName evidence="2">Uncharacterized protein</fullName>
    </submittedName>
</protein>
<keyword evidence="1" id="KW-0472">Membrane</keyword>
<dbReference type="AlphaFoldDB" id="A0A0D2NYN2"/>
<keyword evidence="1" id="KW-0812">Transmembrane</keyword>
<keyword evidence="1" id="KW-1133">Transmembrane helix</keyword>
<evidence type="ECO:0000256" key="1">
    <source>
        <dbReference type="SAM" id="Phobius"/>
    </source>
</evidence>
<accession>A0A0D2NYN2</accession>
<organism evidence="2 3">
    <name type="scientific">Hypholoma sublateritium (strain FD-334 SS-4)</name>
    <dbReference type="NCBI Taxonomy" id="945553"/>
    <lineage>
        <taxon>Eukaryota</taxon>
        <taxon>Fungi</taxon>
        <taxon>Dikarya</taxon>
        <taxon>Basidiomycota</taxon>
        <taxon>Agaricomycotina</taxon>
        <taxon>Agaricomycetes</taxon>
        <taxon>Agaricomycetidae</taxon>
        <taxon>Agaricales</taxon>
        <taxon>Agaricineae</taxon>
        <taxon>Strophariaceae</taxon>
        <taxon>Hypholoma</taxon>
    </lineage>
</organism>
<evidence type="ECO:0000313" key="3">
    <source>
        <dbReference type="Proteomes" id="UP000054270"/>
    </source>
</evidence>